<evidence type="ECO:0000313" key="6">
    <source>
        <dbReference type="EMBL" id="MDN3205979.1"/>
    </source>
</evidence>
<name>A0ABT7YIK0_9BACT</name>
<feature type="non-terminal residue" evidence="6">
    <location>
        <position position="1"/>
    </location>
</feature>
<evidence type="ECO:0000256" key="4">
    <source>
        <dbReference type="PROSITE-ProRule" id="PRU00473"/>
    </source>
</evidence>
<comment type="caution">
    <text evidence="6">The sequence shown here is derived from an EMBL/GenBank/DDBJ whole genome shotgun (WGS) entry which is preliminary data.</text>
</comment>
<evidence type="ECO:0000313" key="7">
    <source>
        <dbReference type="Proteomes" id="UP001171916"/>
    </source>
</evidence>
<sequence>VIDCEGAVVTDSYLATLQDKTQNLQVPTDRKGTGELTAQLEPDSDFGITISKPGYFTLTDESITTKGFEGDTVRREYTLTPIPYQLPVYVDIVYYDLDKFVIREDAKEALDKLGEMMNKYSFLDLLVGSHTDSRASDEYNITLSNNRAKAVSDYLAQYGISADRIRLEWFGESELINDCGNGVPCAESEHQLNRRSELVLEAFPDPTKQYDIPQELLDQNFCDPEQIFEALQEELRAIPTIYFDFDKSMLRSVHKKELERTAIMLNRMPNLMLYIEGHTDQRGSDEYNQSLSERRAEVVKEYLRARGVEDGRMEDTWFGETRPVNDCSTGNCTEAMHQLNRRTELRVGKSSFSYTGRKKKVDTMEEE</sequence>
<evidence type="ECO:0000256" key="3">
    <source>
        <dbReference type="ARBA" id="ARBA00023237"/>
    </source>
</evidence>
<dbReference type="PANTHER" id="PTHR30329">
    <property type="entry name" value="STATOR ELEMENT OF FLAGELLAR MOTOR COMPLEX"/>
    <property type="match status" value="1"/>
</dbReference>
<dbReference type="InterPro" id="IPR036737">
    <property type="entry name" value="OmpA-like_sf"/>
</dbReference>
<dbReference type="CDD" id="cd07185">
    <property type="entry name" value="OmpA_C-like"/>
    <property type="match status" value="2"/>
</dbReference>
<evidence type="ECO:0000256" key="2">
    <source>
        <dbReference type="ARBA" id="ARBA00023136"/>
    </source>
</evidence>
<dbReference type="RefSeq" id="WP_290003149.1">
    <property type="nucleotide sequence ID" value="NZ_JAUEPH010000019.1"/>
</dbReference>
<dbReference type="Proteomes" id="UP001171916">
    <property type="component" value="Unassembled WGS sequence"/>
</dbReference>
<dbReference type="Pfam" id="PF00691">
    <property type="entry name" value="OmpA"/>
    <property type="match status" value="2"/>
</dbReference>
<proteinExistence type="predicted"/>
<dbReference type="InterPro" id="IPR050330">
    <property type="entry name" value="Bact_OuterMem_StrucFunc"/>
</dbReference>
<evidence type="ECO:0000256" key="1">
    <source>
        <dbReference type="ARBA" id="ARBA00004442"/>
    </source>
</evidence>
<dbReference type="InterPro" id="IPR006665">
    <property type="entry name" value="OmpA-like"/>
</dbReference>
<gene>
    <name evidence="6" type="ORF">QVH07_17640</name>
</gene>
<dbReference type="PRINTS" id="PR01021">
    <property type="entry name" value="OMPADOMAIN"/>
</dbReference>
<keyword evidence="3" id="KW-0998">Cell outer membrane</keyword>
<organism evidence="6 7">
    <name type="scientific">Algoriphagus sediminis</name>
    <dbReference type="NCBI Taxonomy" id="3057113"/>
    <lineage>
        <taxon>Bacteria</taxon>
        <taxon>Pseudomonadati</taxon>
        <taxon>Bacteroidota</taxon>
        <taxon>Cytophagia</taxon>
        <taxon>Cytophagales</taxon>
        <taxon>Cyclobacteriaceae</taxon>
        <taxon>Algoriphagus</taxon>
    </lineage>
</organism>
<evidence type="ECO:0000259" key="5">
    <source>
        <dbReference type="PROSITE" id="PS51123"/>
    </source>
</evidence>
<reference evidence="6" key="1">
    <citation type="submission" date="2023-06" db="EMBL/GenBank/DDBJ databases">
        <title>Robiginitalea aurantiacus sp. nov. and Algoriphagus sediminis sp. nov., isolated from coastal sediment.</title>
        <authorList>
            <person name="Zhou Z.Y."/>
            <person name="An J."/>
            <person name="Jia Y.W."/>
            <person name="Du Z.J."/>
        </authorList>
    </citation>
    <scope>NUCLEOTIDE SEQUENCE</scope>
    <source>
        <strain evidence="6">C2-7</strain>
    </source>
</reference>
<dbReference type="PANTHER" id="PTHR30329:SF21">
    <property type="entry name" value="LIPOPROTEIN YIAD-RELATED"/>
    <property type="match status" value="1"/>
</dbReference>
<dbReference type="Gene3D" id="3.30.1330.60">
    <property type="entry name" value="OmpA-like domain"/>
    <property type="match status" value="2"/>
</dbReference>
<protein>
    <submittedName>
        <fullName evidence="6">OmpA family protein</fullName>
    </submittedName>
</protein>
<accession>A0ABT7YIK0</accession>
<dbReference type="InterPro" id="IPR006664">
    <property type="entry name" value="OMP_bac"/>
</dbReference>
<dbReference type="SUPFAM" id="SSF103088">
    <property type="entry name" value="OmpA-like"/>
    <property type="match status" value="2"/>
</dbReference>
<keyword evidence="7" id="KW-1185">Reference proteome</keyword>
<dbReference type="EMBL" id="JAUEPH010000019">
    <property type="protein sequence ID" value="MDN3205979.1"/>
    <property type="molecule type" value="Genomic_DNA"/>
</dbReference>
<feature type="domain" description="OmpA-like" evidence="5">
    <location>
        <begin position="82"/>
        <end position="204"/>
    </location>
</feature>
<dbReference type="PROSITE" id="PS01068">
    <property type="entry name" value="OMPA_1"/>
    <property type="match status" value="1"/>
</dbReference>
<feature type="domain" description="OmpA-like" evidence="5">
    <location>
        <begin position="230"/>
        <end position="351"/>
    </location>
</feature>
<keyword evidence="2 4" id="KW-0472">Membrane</keyword>
<dbReference type="InterPro" id="IPR006690">
    <property type="entry name" value="OMPA-like_CS"/>
</dbReference>
<dbReference type="PROSITE" id="PS51123">
    <property type="entry name" value="OMPA_2"/>
    <property type="match status" value="2"/>
</dbReference>
<comment type="subcellular location">
    <subcellularLocation>
        <location evidence="1">Cell outer membrane</location>
    </subcellularLocation>
</comment>